<comment type="catalytic activity">
    <reaction evidence="10">
        <text>O-phospho-D-serine + H2O = D-serine + phosphate</text>
        <dbReference type="Rhea" id="RHEA:24873"/>
        <dbReference type="ChEBI" id="CHEBI:15377"/>
        <dbReference type="ChEBI" id="CHEBI:35247"/>
        <dbReference type="ChEBI" id="CHEBI:43474"/>
        <dbReference type="ChEBI" id="CHEBI:58680"/>
        <dbReference type="EC" id="3.1.3.3"/>
    </reaction>
</comment>
<dbReference type="PANTHER" id="PTHR43344:SF2">
    <property type="entry name" value="PHOSPHOSERINE PHOSPHATASE"/>
    <property type="match status" value="1"/>
</dbReference>
<name>A0A2W7IPN2_9PROT</name>
<dbReference type="AlphaFoldDB" id="A0A2W7IPN2"/>
<comment type="cofactor">
    <cofactor evidence="1">
        <name>Mg(2+)</name>
        <dbReference type="ChEBI" id="CHEBI:18420"/>
    </cofactor>
</comment>
<gene>
    <name evidence="11" type="ORF">C8P66_103224</name>
</gene>
<evidence type="ECO:0000256" key="8">
    <source>
        <dbReference type="ARBA" id="ARBA00023299"/>
    </source>
</evidence>
<dbReference type="GO" id="GO:0006564">
    <property type="term" value="P:L-serine biosynthetic process"/>
    <property type="evidence" value="ECO:0007669"/>
    <property type="project" value="UniProtKB-KW"/>
</dbReference>
<keyword evidence="6 11" id="KW-0378">Hydrolase</keyword>
<comment type="catalytic activity">
    <reaction evidence="9">
        <text>O-phospho-L-serine + H2O = L-serine + phosphate</text>
        <dbReference type="Rhea" id="RHEA:21208"/>
        <dbReference type="ChEBI" id="CHEBI:15377"/>
        <dbReference type="ChEBI" id="CHEBI:33384"/>
        <dbReference type="ChEBI" id="CHEBI:43474"/>
        <dbReference type="ChEBI" id="CHEBI:57524"/>
        <dbReference type="EC" id="3.1.3.3"/>
    </reaction>
</comment>
<keyword evidence="12" id="KW-1185">Reference proteome</keyword>
<reference evidence="11 12" key="1">
    <citation type="submission" date="2018-06" db="EMBL/GenBank/DDBJ databases">
        <title>Genomic Encyclopedia of Archaeal and Bacterial Type Strains, Phase II (KMG-II): from individual species to whole genera.</title>
        <authorList>
            <person name="Goeker M."/>
        </authorList>
    </citation>
    <scope>NUCLEOTIDE SEQUENCE [LARGE SCALE GENOMIC DNA]</scope>
    <source>
        <strain evidence="11 12">DSM 24525</strain>
    </source>
</reference>
<comment type="pathway">
    <text evidence="2">Amino-acid biosynthesis; L-serine biosynthesis; L-serine from 3-phospho-D-glycerate: step 3/3.</text>
</comment>
<accession>A0A2W7IPN2</accession>
<keyword evidence="7" id="KW-0460">Magnesium</keyword>
<dbReference type="Pfam" id="PF12710">
    <property type="entry name" value="HAD"/>
    <property type="match status" value="1"/>
</dbReference>
<sequence>MSHAPRLFIDFDGTISAEDTTDQILARFAGPGWLEIEAAWARGEIGSRECMARQVDLLRVTPQALDAFVATLPLDPGFEGFAQLCASRGLAFTVLSDGLDRVAQGALRRIGLRATVVSNHLGASGWQRWRLGFPNARNDCRSAAGNCKCRPLAAQWQGELGPSILIGDGRSDFCGAAEADVVFAKGRLAAHCRERGIPHVAFTGFTDLTPLFLRWLDGEALPARAPAAAPAEAAHAG</sequence>
<dbReference type="GO" id="GO:0005737">
    <property type="term" value="C:cytoplasm"/>
    <property type="evidence" value="ECO:0007669"/>
    <property type="project" value="TreeGrafter"/>
</dbReference>
<evidence type="ECO:0000256" key="5">
    <source>
        <dbReference type="ARBA" id="ARBA00022723"/>
    </source>
</evidence>
<dbReference type="InterPro" id="IPR050582">
    <property type="entry name" value="HAD-like_SerB"/>
</dbReference>
<dbReference type="Gene3D" id="3.40.50.1000">
    <property type="entry name" value="HAD superfamily/HAD-like"/>
    <property type="match status" value="1"/>
</dbReference>
<evidence type="ECO:0000256" key="4">
    <source>
        <dbReference type="ARBA" id="ARBA00022605"/>
    </source>
</evidence>
<keyword evidence="5" id="KW-0479">Metal-binding</keyword>
<dbReference type="Gene3D" id="3.90.1470.20">
    <property type="match status" value="1"/>
</dbReference>
<dbReference type="Proteomes" id="UP000249688">
    <property type="component" value="Unassembled WGS sequence"/>
</dbReference>
<evidence type="ECO:0000313" key="11">
    <source>
        <dbReference type="EMBL" id="PZW49197.1"/>
    </source>
</evidence>
<evidence type="ECO:0000256" key="1">
    <source>
        <dbReference type="ARBA" id="ARBA00001946"/>
    </source>
</evidence>
<dbReference type="SUPFAM" id="SSF56784">
    <property type="entry name" value="HAD-like"/>
    <property type="match status" value="1"/>
</dbReference>
<evidence type="ECO:0000256" key="6">
    <source>
        <dbReference type="ARBA" id="ARBA00022801"/>
    </source>
</evidence>
<dbReference type="GO" id="GO:0000287">
    <property type="term" value="F:magnesium ion binding"/>
    <property type="evidence" value="ECO:0007669"/>
    <property type="project" value="TreeGrafter"/>
</dbReference>
<keyword evidence="4" id="KW-0028">Amino-acid biosynthesis</keyword>
<evidence type="ECO:0000256" key="7">
    <source>
        <dbReference type="ARBA" id="ARBA00022842"/>
    </source>
</evidence>
<dbReference type="GO" id="GO:0036424">
    <property type="term" value="F:L-phosphoserine phosphatase activity"/>
    <property type="evidence" value="ECO:0007669"/>
    <property type="project" value="TreeGrafter"/>
</dbReference>
<evidence type="ECO:0000256" key="10">
    <source>
        <dbReference type="ARBA" id="ARBA00048523"/>
    </source>
</evidence>
<evidence type="ECO:0000313" key="12">
    <source>
        <dbReference type="Proteomes" id="UP000249688"/>
    </source>
</evidence>
<dbReference type="EC" id="3.1.3.3" evidence="3"/>
<evidence type="ECO:0000256" key="2">
    <source>
        <dbReference type="ARBA" id="ARBA00005135"/>
    </source>
</evidence>
<dbReference type="InterPro" id="IPR036412">
    <property type="entry name" value="HAD-like_sf"/>
</dbReference>
<dbReference type="NCBIfam" id="TIGR01488">
    <property type="entry name" value="HAD-SF-IB"/>
    <property type="match status" value="1"/>
</dbReference>
<evidence type="ECO:0000256" key="3">
    <source>
        <dbReference type="ARBA" id="ARBA00012640"/>
    </source>
</evidence>
<dbReference type="InterPro" id="IPR023214">
    <property type="entry name" value="HAD_sf"/>
</dbReference>
<proteinExistence type="predicted"/>
<organism evidence="11 12">
    <name type="scientific">Humitalea rosea</name>
    <dbReference type="NCBI Taxonomy" id="990373"/>
    <lineage>
        <taxon>Bacteria</taxon>
        <taxon>Pseudomonadati</taxon>
        <taxon>Pseudomonadota</taxon>
        <taxon>Alphaproteobacteria</taxon>
        <taxon>Acetobacterales</taxon>
        <taxon>Roseomonadaceae</taxon>
        <taxon>Humitalea</taxon>
    </lineage>
</organism>
<protein>
    <recommendedName>
        <fullName evidence="3">phosphoserine phosphatase</fullName>
        <ecNumber evidence="3">3.1.3.3</ecNumber>
    </recommendedName>
</protein>
<keyword evidence="8" id="KW-0718">Serine biosynthesis</keyword>
<evidence type="ECO:0000256" key="9">
    <source>
        <dbReference type="ARBA" id="ARBA00048138"/>
    </source>
</evidence>
<comment type="caution">
    <text evidence="11">The sequence shown here is derived from an EMBL/GenBank/DDBJ whole genome shotgun (WGS) entry which is preliminary data.</text>
</comment>
<dbReference type="PANTHER" id="PTHR43344">
    <property type="entry name" value="PHOSPHOSERINE PHOSPHATASE"/>
    <property type="match status" value="1"/>
</dbReference>
<dbReference type="RefSeq" id="WP_245903203.1">
    <property type="nucleotide sequence ID" value="NZ_QKYU01000003.1"/>
</dbReference>
<dbReference type="EMBL" id="QKYU01000003">
    <property type="protein sequence ID" value="PZW49197.1"/>
    <property type="molecule type" value="Genomic_DNA"/>
</dbReference>